<dbReference type="PANTHER" id="PTHR10942">
    <property type="entry name" value="LEISHMANOLYSIN-LIKE PEPTIDASE"/>
    <property type="match status" value="1"/>
</dbReference>
<dbReference type="GO" id="GO:0016020">
    <property type="term" value="C:membrane"/>
    <property type="evidence" value="ECO:0007669"/>
    <property type="project" value="InterPro"/>
</dbReference>
<keyword evidence="3 8" id="KW-0479">Metal-binding</keyword>
<gene>
    <name evidence="12" type="primary">LOC116224598</name>
</gene>
<dbReference type="PANTHER" id="PTHR10942:SF6">
    <property type="entry name" value="CILIATED LEFT-RIGHT ORGANIZER METALLOPEPTIDASE"/>
    <property type="match status" value="1"/>
</dbReference>
<keyword evidence="5 8" id="KW-0862">Zinc</keyword>
<dbReference type="AlphaFoldDB" id="A0A6P8GZ43"/>
<dbReference type="Proteomes" id="UP000515152">
    <property type="component" value="Chromosome 18"/>
</dbReference>
<comment type="similarity">
    <text evidence="1 9">Belongs to the peptidase M8 family.</text>
</comment>
<dbReference type="GO" id="GO:0006508">
    <property type="term" value="P:proteolysis"/>
    <property type="evidence" value="ECO:0007669"/>
    <property type="project" value="UniProtKB-KW"/>
</dbReference>
<reference evidence="12" key="1">
    <citation type="submission" date="2025-08" db="UniProtKB">
        <authorList>
            <consortium name="RefSeq"/>
        </authorList>
    </citation>
    <scope>IDENTIFICATION</scope>
</reference>
<evidence type="ECO:0000313" key="12">
    <source>
        <dbReference type="RefSeq" id="XP_031440722.1"/>
    </source>
</evidence>
<dbReference type="KEGG" id="char:116224598"/>
<keyword evidence="10" id="KW-1133">Transmembrane helix</keyword>
<proteinExistence type="inferred from homology"/>
<dbReference type="Pfam" id="PF01457">
    <property type="entry name" value="Peptidase_M8"/>
    <property type="match status" value="2"/>
</dbReference>
<dbReference type="GO" id="GO:0004222">
    <property type="term" value="F:metalloendopeptidase activity"/>
    <property type="evidence" value="ECO:0007669"/>
    <property type="project" value="UniProtKB-UniRule"/>
</dbReference>
<feature type="binding site" evidence="8">
    <location>
        <position position="365"/>
    </location>
    <ligand>
        <name>Zn(2+)</name>
        <dbReference type="ChEBI" id="CHEBI:29105"/>
        <note>catalytic</note>
    </ligand>
</feature>
<keyword evidence="11" id="KW-1185">Reference proteome</keyword>
<organism evidence="11 12">
    <name type="scientific">Clupea harengus</name>
    <name type="common">Atlantic herring</name>
    <dbReference type="NCBI Taxonomy" id="7950"/>
    <lineage>
        <taxon>Eukaryota</taxon>
        <taxon>Metazoa</taxon>
        <taxon>Chordata</taxon>
        <taxon>Craniata</taxon>
        <taxon>Vertebrata</taxon>
        <taxon>Euteleostomi</taxon>
        <taxon>Actinopterygii</taxon>
        <taxon>Neopterygii</taxon>
        <taxon>Teleostei</taxon>
        <taxon>Clupei</taxon>
        <taxon>Clupeiformes</taxon>
        <taxon>Clupeoidei</taxon>
        <taxon>Clupeidae</taxon>
        <taxon>Clupea</taxon>
    </lineage>
</organism>
<keyword evidence="4 9" id="KW-0378">Hydrolase</keyword>
<evidence type="ECO:0000256" key="9">
    <source>
        <dbReference type="RuleBase" id="RU366077"/>
    </source>
</evidence>
<dbReference type="GeneID" id="116224598"/>
<comment type="cofactor">
    <cofactor evidence="8 9">
        <name>Zn(2+)</name>
        <dbReference type="ChEBI" id="CHEBI:29105"/>
    </cofactor>
    <text evidence="8 9">Binds 1 zinc ion per subunit.</text>
</comment>
<dbReference type="EC" id="3.4.24.-" evidence="9"/>
<dbReference type="SUPFAM" id="SSF55486">
    <property type="entry name" value="Metalloproteases ('zincins'), catalytic domain"/>
    <property type="match status" value="1"/>
</dbReference>
<accession>A0A6P8GZ43</accession>
<sequence>MLSPSPHPSLLLLLLLLLRLQSACGRCVFDEVQRSVRVVTPSAGSTSSKNSGMDDSQTVFTAAEQARSFHQHIRQTRGASRQCLQSQREMRQATTDMAPIRIHTWIPQESLTLSEVDRERLESAIKHTVSIVSSLLSVRRIPGPLLLSRDINKYCKFIWRNTSAANYNRCGRANGSYRDETCLDVVIPDEHLRGCAVFHHPDSDVRTELRRDGVGLDDTDFLLYLHIQNSHRCSIEPGMLAYAAHCQADTQGRPLAGTVVICREQLRQERYRHDTTVQILIHELFHVLGFSRTLFRTWRDCYQTHPAGVGCPLHGWVTNLDDTGHVRIYTQSVVRALQEHLNSTDHRLGAPLENLDADFRGLSSHWEARILLGSIMAATLGEPSTVQIDQMTLAALQDTGWYSVNRSRAQSLVWGQGEGALFGSLSTCNDSTSFYFCTGSGLGCHYHHLHKGECQSDPYLEGCRFYKPLANASECWKEENQPESVDWSGEIYQSESRCFFSNLSRENTTHRVSVAGHCYRHRCTGRHRYLIQVLDTDWLDCPPGSAIEVPGYAGVVFCPEKILCSQTDHATPLNSQDHGIFSVLGSSFADVNYSHAPHITAKPNLTFDMDLLSPEPWESAKVIVPILLALASALSLIIAVGAAYKALHGGVRVHAEAPDLLGL</sequence>
<feature type="binding site" evidence="8">
    <location>
        <position position="286"/>
    </location>
    <ligand>
        <name>Zn(2+)</name>
        <dbReference type="ChEBI" id="CHEBI:29105"/>
        <note>catalytic</note>
    </ligand>
</feature>
<keyword evidence="10" id="KW-0472">Membrane</keyword>
<evidence type="ECO:0000256" key="3">
    <source>
        <dbReference type="ARBA" id="ARBA00022723"/>
    </source>
</evidence>
<keyword evidence="6 8" id="KW-0482">Metalloprotease</keyword>
<feature type="signal peptide" evidence="9">
    <location>
        <begin position="1"/>
        <end position="25"/>
    </location>
</feature>
<evidence type="ECO:0000256" key="6">
    <source>
        <dbReference type="ARBA" id="ARBA00023049"/>
    </source>
</evidence>
<keyword evidence="2 9" id="KW-0645">Protease</keyword>
<dbReference type="Gene3D" id="3.90.132.10">
    <property type="entry name" value="Leishmanolysin , domain 2"/>
    <property type="match status" value="1"/>
</dbReference>
<evidence type="ECO:0000256" key="8">
    <source>
        <dbReference type="PIRSR" id="PIRSR601577-2"/>
    </source>
</evidence>
<feature type="chain" id="PRO_5028508903" description="Leishmanolysin-like peptidase" evidence="9">
    <location>
        <begin position="26"/>
        <end position="663"/>
    </location>
</feature>
<dbReference type="Gene3D" id="2.30.34.10">
    <property type="entry name" value="Leishmanolysin domain 4"/>
    <property type="match status" value="1"/>
</dbReference>
<dbReference type="InterPro" id="IPR001577">
    <property type="entry name" value="Peptidase_M8"/>
</dbReference>
<protein>
    <recommendedName>
        <fullName evidence="9">Leishmanolysin-like peptidase</fullName>
        <ecNumber evidence="9">3.4.24.-</ecNumber>
    </recommendedName>
</protein>
<evidence type="ECO:0000256" key="10">
    <source>
        <dbReference type="SAM" id="Phobius"/>
    </source>
</evidence>
<feature type="active site" evidence="7">
    <location>
        <position position="283"/>
    </location>
</feature>
<evidence type="ECO:0000256" key="1">
    <source>
        <dbReference type="ARBA" id="ARBA00005860"/>
    </source>
</evidence>
<keyword evidence="9" id="KW-0732">Signal</keyword>
<dbReference type="Gene3D" id="3.10.170.20">
    <property type="match status" value="1"/>
</dbReference>
<name>A0A6P8GZ43_CLUHA</name>
<evidence type="ECO:0000256" key="7">
    <source>
        <dbReference type="PIRSR" id="PIRSR601577-1"/>
    </source>
</evidence>
<evidence type="ECO:0000256" key="2">
    <source>
        <dbReference type="ARBA" id="ARBA00022670"/>
    </source>
</evidence>
<dbReference type="RefSeq" id="XP_031440722.1">
    <property type="nucleotide sequence ID" value="XM_031584862.2"/>
</dbReference>
<evidence type="ECO:0000313" key="11">
    <source>
        <dbReference type="Proteomes" id="UP000515152"/>
    </source>
</evidence>
<feature type="binding site" evidence="8">
    <location>
        <position position="282"/>
    </location>
    <ligand>
        <name>Zn(2+)</name>
        <dbReference type="ChEBI" id="CHEBI:29105"/>
        <note>catalytic</note>
    </ligand>
</feature>
<dbReference type="GO" id="GO:0007155">
    <property type="term" value="P:cell adhesion"/>
    <property type="evidence" value="ECO:0007669"/>
    <property type="project" value="InterPro"/>
</dbReference>
<evidence type="ECO:0000256" key="5">
    <source>
        <dbReference type="ARBA" id="ARBA00022833"/>
    </source>
</evidence>
<dbReference type="GO" id="GO:0046872">
    <property type="term" value="F:metal ion binding"/>
    <property type="evidence" value="ECO:0007669"/>
    <property type="project" value="UniProtKB-KW"/>
</dbReference>
<keyword evidence="10" id="KW-0812">Transmembrane</keyword>
<dbReference type="GO" id="GO:0005737">
    <property type="term" value="C:cytoplasm"/>
    <property type="evidence" value="ECO:0007669"/>
    <property type="project" value="TreeGrafter"/>
</dbReference>
<dbReference type="OrthoDB" id="527990at2759"/>
<feature type="transmembrane region" description="Helical" evidence="10">
    <location>
        <begin position="622"/>
        <end position="644"/>
    </location>
</feature>
<evidence type="ECO:0000256" key="4">
    <source>
        <dbReference type="ARBA" id="ARBA00022801"/>
    </source>
</evidence>